<evidence type="ECO:0000313" key="2">
    <source>
        <dbReference type="EMBL" id="DAE31265.1"/>
    </source>
</evidence>
<keyword evidence="1" id="KW-1133">Transmembrane helix</keyword>
<protein>
    <submittedName>
        <fullName evidence="2">Uncharacterized protein</fullName>
    </submittedName>
</protein>
<organism evidence="2">
    <name type="scientific">virus sp. ctHG14</name>
    <dbReference type="NCBI Taxonomy" id="2827626"/>
    <lineage>
        <taxon>Viruses</taxon>
    </lineage>
</organism>
<dbReference type="EMBL" id="BK059106">
    <property type="protein sequence ID" value="DAE31265.1"/>
    <property type="molecule type" value="Genomic_DNA"/>
</dbReference>
<evidence type="ECO:0000256" key="1">
    <source>
        <dbReference type="SAM" id="Phobius"/>
    </source>
</evidence>
<name>A0A8S5RJH7_9VIRU</name>
<accession>A0A8S5RJH7</accession>
<keyword evidence="1" id="KW-0472">Membrane</keyword>
<proteinExistence type="predicted"/>
<reference evidence="2" key="1">
    <citation type="journal article" date="2021" name="Proc. Natl. Acad. Sci. U.S.A.">
        <title>A Catalog of Tens of Thousands of Viruses from Human Metagenomes Reveals Hidden Associations with Chronic Diseases.</title>
        <authorList>
            <person name="Tisza M.J."/>
            <person name="Buck C.B."/>
        </authorList>
    </citation>
    <scope>NUCLEOTIDE SEQUENCE</scope>
    <source>
        <strain evidence="2">CtHG14</strain>
    </source>
</reference>
<sequence>MKRHCRRLLLSKRLRDAERGDKMKVIWESNLQIEKMCSSAERAILCQKSRGFKATIEKEEKHGKMLDAVAKGISDLLLGVLIFGGMAVALYYGSI</sequence>
<keyword evidence="1" id="KW-0812">Transmembrane</keyword>
<feature type="transmembrane region" description="Helical" evidence="1">
    <location>
        <begin position="68"/>
        <end position="92"/>
    </location>
</feature>